<comment type="caution">
    <text evidence="12">The sequence shown here is derived from an EMBL/GenBank/DDBJ whole genome shotgun (WGS) entry which is preliminary data.</text>
</comment>
<dbReference type="CDD" id="cd14817">
    <property type="entry name" value="D-Ala-D-Ala_dipeptidase_VanX"/>
    <property type="match status" value="1"/>
</dbReference>
<sequence length="227" mass="24610">MLFLLGLVATTLLPTPALAADLPPGFVRLAEVAPGIRQDMRYAGSHNFIGRPVAGYDSPACWLKREAAQALAAAARDLEKRQWRLVVHDCYRPRRAVADFVAWARDAADQRTKAEFYPRTPKSRLFALGYVARASSHSKGIAVDVGAERVDAAGQVSPLDFGGGFDLFDEMSWTASKAVSTEAAANRKALVAAFAAHGLANYAREWWHFSLPGAVAAPAYDVVIREP</sequence>
<keyword evidence="11" id="KW-0732">Signal</keyword>
<dbReference type="HAMAP" id="MF_01924">
    <property type="entry name" value="A_A_dipeptidase"/>
    <property type="match status" value="1"/>
</dbReference>
<feature type="binding site" evidence="9">
    <location>
        <position position="137"/>
    </location>
    <ligand>
        <name>Zn(2+)</name>
        <dbReference type="ChEBI" id="CHEBI:29105"/>
        <note>catalytic</note>
    </ligand>
</feature>
<feature type="signal peptide" evidence="11">
    <location>
        <begin position="1"/>
        <end position="19"/>
    </location>
</feature>
<keyword evidence="3 9" id="KW-0479">Metal-binding</keyword>
<evidence type="ECO:0000256" key="6">
    <source>
        <dbReference type="ARBA" id="ARBA00022997"/>
    </source>
</evidence>
<keyword evidence="7 9" id="KW-0482">Metalloprotease</keyword>
<evidence type="ECO:0000256" key="11">
    <source>
        <dbReference type="SAM" id="SignalP"/>
    </source>
</evidence>
<evidence type="ECO:0000256" key="4">
    <source>
        <dbReference type="ARBA" id="ARBA00022801"/>
    </source>
</evidence>
<feature type="binding site" evidence="9">
    <location>
        <position position="208"/>
    </location>
    <ligand>
        <name>Zn(2+)</name>
        <dbReference type="ChEBI" id="CHEBI:29105"/>
        <note>catalytic</note>
    </ligand>
</feature>
<keyword evidence="5 9" id="KW-0862">Zinc</keyword>
<evidence type="ECO:0000256" key="1">
    <source>
        <dbReference type="ARBA" id="ARBA00001362"/>
    </source>
</evidence>
<dbReference type="InterPro" id="IPR000755">
    <property type="entry name" value="A_A_dipeptidase"/>
</dbReference>
<feature type="site" description="Transition state stabilizer" evidence="9">
    <location>
        <position position="92"/>
    </location>
</feature>
<comment type="cofactor">
    <cofactor evidence="9">
        <name>Zn(2+)</name>
        <dbReference type="ChEBI" id="CHEBI:29105"/>
    </cofactor>
    <text evidence="9">Binds 1 zinc ion per subunit.</text>
</comment>
<dbReference type="PANTHER" id="PTHR43126">
    <property type="entry name" value="D-ALANYL-D-ALANINE DIPEPTIDASE"/>
    <property type="match status" value="1"/>
</dbReference>
<proteinExistence type="inferred from homology"/>
<evidence type="ECO:0000313" key="13">
    <source>
        <dbReference type="Proteomes" id="UP001595190"/>
    </source>
</evidence>
<dbReference type="Gene3D" id="3.30.1380.10">
    <property type="match status" value="1"/>
</dbReference>
<dbReference type="EMBL" id="JBHGPK010000018">
    <property type="protein sequence ID" value="MFC2253383.1"/>
    <property type="molecule type" value="Genomic_DNA"/>
</dbReference>
<dbReference type="PIRSF" id="PIRSF026671">
    <property type="entry name" value="AA_dipeptidase"/>
    <property type="match status" value="1"/>
</dbReference>
<reference evidence="12 13" key="1">
    <citation type="submission" date="2024-09" db="EMBL/GenBank/DDBJ databases">
        <title>Description of Labrys sedimenti sp. nov., isolated from a diclofenac-degrading enrichment culture, and genome-based reclassification of Labrys portucalensis as a later heterotypic synonym of Labrys neptuniae.</title>
        <authorList>
            <person name="Tancsics A."/>
            <person name="Csepanyi A."/>
        </authorList>
    </citation>
    <scope>NUCLEOTIDE SEQUENCE [LARGE SCALE GENOMIC DNA]</scope>
    <source>
        <strain evidence="12 13">LMG 23412</strain>
    </source>
</reference>
<evidence type="ECO:0000256" key="9">
    <source>
        <dbReference type="HAMAP-Rule" id="MF_01924"/>
    </source>
</evidence>
<keyword evidence="2 9" id="KW-0645">Protease</keyword>
<dbReference type="SUPFAM" id="SSF55166">
    <property type="entry name" value="Hedgehog/DD-peptidase"/>
    <property type="match status" value="1"/>
</dbReference>
<comment type="similarity">
    <text evidence="9 10">Belongs to the peptidase M15D family.</text>
</comment>
<comment type="catalytic activity">
    <reaction evidence="1 9 10">
        <text>D-alanyl-D-alanine + H2O = 2 D-alanine</text>
        <dbReference type="Rhea" id="RHEA:20661"/>
        <dbReference type="ChEBI" id="CHEBI:15377"/>
        <dbReference type="ChEBI" id="CHEBI:57416"/>
        <dbReference type="ChEBI" id="CHEBI:57822"/>
        <dbReference type="EC" id="3.4.13.22"/>
    </reaction>
</comment>
<keyword evidence="4 9" id="KW-0378">Hydrolase</keyword>
<feature type="chain" id="PRO_5045455446" description="D-alanyl-D-alanine dipeptidase" evidence="11">
    <location>
        <begin position="20"/>
        <end position="227"/>
    </location>
</feature>
<accession>A0ABV6ZMK7</accession>
<dbReference type="InterPro" id="IPR009045">
    <property type="entry name" value="Zn_M74/Hedgehog-like"/>
</dbReference>
<organism evidence="12 13">
    <name type="scientific">Labrys neptuniae</name>
    <dbReference type="NCBI Taxonomy" id="376174"/>
    <lineage>
        <taxon>Bacteria</taxon>
        <taxon>Pseudomonadati</taxon>
        <taxon>Pseudomonadota</taxon>
        <taxon>Alphaproteobacteria</taxon>
        <taxon>Hyphomicrobiales</taxon>
        <taxon>Xanthobacteraceae</taxon>
        <taxon>Labrys</taxon>
    </lineage>
</organism>
<comment type="function">
    <text evidence="9 10">Catalyzes hydrolysis of the D-alanyl-D-alanine dipeptide.</text>
</comment>
<keyword evidence="6 9" id="KW-0224">Dipeptidase</keyword>
<feature type="binding site" evidence="9">
    <location>
        <position position="144"/>
    </location>
    <ligand>
        <name>Zn(2+)</name>
        <dbReference type="ChEBI" id="CHEBI:29105"/>
        <note>catalytic</note>
    </ligand>
</feature>
<protein>
    <recommendedName>
        <fullName evidence="9 10">D-alanyl-D-alanine dipeptidase</fullName>
        <shortName evidence="9 10">D-Ala-D-Ala dipeptidase</shortName>
        <ecNumber evidence="9 10">3.4.13.22</ecNumber>
    </recommendedName>
</protein>
<dbReference type="RefSeq" id="WP_394314181.1">
    <property type="nucleotide sequence ID" value="NZ_JBHGPK010000018.1"/>
</dbReference>
<dbReference type="PANTHER" id="PTHR43126:SF1">
    <property type="entry name" value="D-ALANYL-D-ALANINE DIPEPTIDASE"/>
    <property type="match status" value="1"/>
</dbReference>
<evidence type="ECO:0000256" key="7">
    <source>
        <dbReference type="ARBA" id="ARBA00023049"/>
    </source>
</evidence>
<evidence type="ECO:0000256" key="8">
    <source>
        <dbReference type="ARBA" id="ARBA00023316"/>
    </source>
</evidence>
<evidence type="ECO:0000313" key="12">
    <source>
        <dbReference type="EMBL" id="MFC2253383.1"/>
    </source>
</evidence>
<dbReference type="Pfam" id="PF01427">
    <property type="entry name" value="Peptidase_M15"/>
    <property type="match status" value="1"/>
</dbReference>
<dbReference type="Proteomes" id="UP001595190">
    <property type="component" value="Unassembled WGS sequence"/>
</dbReference>
<evidence type="ECO:0000256" key="3">
    <source>
        <dbReference type="ARBA" id="ARBA00022723"/>
    </source>
</evidence>
<gene>
    <name evidence="9" type="primary">ddpX</name>
    <name evidence="12" type="ORF">ACETRX_27325</name>
</gene>
<evidence type="ECO:0000256" key="2">
    <source>
        <dbReference type="ARBA" id="ARBA00022670"/>
    </source>
</evidence>
<dbReference type="EC" id="3.4.13.22" evidence="9 10"/>
<feature type="active site" description="Proton donor/acceptor" evidence="9">
    <location>
        <position position="205"/>
    </location>
</feature>
<keyword evidence="8 10" id="KW-0961">Cell wall biogenesis/degradation</keyword>
<evidence type="ECO:0000256" key="10">
    <source>
        <dbReference type="PIRNR" id="PIRNR026671"/>
    </source>
</evidence>
<evidence type="ECO:0000256" key="5">
    <source>
        <dbReference type="ARBA" id="ARBA00022833"/>
    </source>
</evidence>
<name>A0ABV6ZMK7_9HYPH</name>